<accession>N1Q0A0</accession>
<dbReference type="SUPFAM" id="SSF48264">
    <property type="entry name" value="Cytochrome P450"/>
    <property type="match status" value="1"/>
</dbReference>
<dbReference type="AlphaFoldDB" id="N1Q0A0"/>
<evidence type="ECO:0000256" key="3">
    <source>
        <dbReference type="ARBA" id="ARBA00023002"/>
    </source>
</evidence>
<dbReference type="OMA" id="MANLYSA"/>
<dbReference type="InterPro" id="IPR001128">
    <property type="entry name" value="Cyt_P450"/>
</dbReference>
<dbReference type="Gene3D" id="1.10.630.10">
    <property type="entry name" value="Cytochrome P450"/>
    <property type="match status" value="1"/>
</dbReference>
<protein>
    <submittedName>
        <fullName evidence="6">Uncharacterized protein</fullName>
    </submittedName>
</protein>
<keyword evidence="7" id="KW-1185">Reference proteome</keyword>
<evidence type="ECO:0000256" key="1">
    <source>
        <dbReference type="ARBA" id="ARBA00001971"/>
    </source>
</evidence>
<dbReference type="Pfam" id="PF00067">
    <property type="entry name" value="p450"/>
    <property type="match status" value="1"/>
</dbReference>
<dbReference type="EMBL" id="KB446535">
    <property type="protein sequence ID" value="EME49097.1"/>
    <property type="molecule type" value="Genomic_DNA"/>
</dbReference>
<proteinExistence type="predicted"/>
<dbReference type="HOGENOM" id="CLU_345461_0_0_1"/>
<reference evidence="6 7" key="2">
    <citation type="journal article" date="2012" name="PLoS Pathog.">
        <title>Diverse lifestyles and strategies of plant pathogenesis encoded in the genomes of eighteen Dothideomycetes fungi.</title>
        <authorList>
            <person name="Ohm R.A."/>
            <person name="Feau N."/>
            <person name="Henrissat B."/>
            <person name="Schoch C.L."/>
            <person name="Horwitz B.A."/>
            <person name="Barry K.W."/>
            <person name="Condon B.J."/>
            <person name="Copeland A.C."/>
            <person name="Dhillon B."/>
            <person name="Glaser F."/>
            <person name="Hesse C.N."/>
            <person name="Kosti I."/>
            <person name="LaButti K."/>
            <person name="Lindquist E.A."/>
            <person name="Lucas S."/>
            <person name="Salamov A.A."/>
            <person name="Bradshaw R.E."/>
            <person name="Ciuffetti L."/>
            <person name="Hamelin R.C."/>
            <person name="Kema G.H.J."/>
            <person name="Lawrence C."/>
            <person name="Scott J.A."/>
            <person name="Spatafora J.W."/>
            <person name="Turgeon B.G."/>
            <person name="de Wit P.J.G.M."/>
            <person name="Zhong S."/>
            <person name="Goodwin S.B."/>
            <person name="Grigoriev I.V."/>
        </authorList>
    </citation>
    <scope>NUCLEOTIDE SEQUENCE [LARGE SCALE GENOMIC DNA]</scope>
    <source>
        <strain evidence="7">NZE10 / CBS 128990</strain>
    </source>
</reference>
<evidence type="ECO:0000256" key="4">
    <source>
        <dbReference type="ARBA" id="ARBA00023004"/>
    </source>
</evidence>
<keyword evidence="4" id="KW-0408">Iron</keyword>
<dbReference type="GO" id="GO:0004497">
    <property type="term" value="F:monooxygenase activity"/>
    <property type="evidence" value="ECO:0007669"/>
    <property type="project" value="InterPro"/>
</dbReference>
<dbReference type="InterPro" id="IPR036396">
    <property type="entry name" value="Cyt_P450_sf"/>
</dbReference>
<keyword evidence="2" id="KW-0479">Metal-binding</keyword>
<dbReference type="GO" id="GO:0005506">
    <property type="term" value="F:iron ion binding"/>
    <property type="evidence" value="ECO:0007669"/>
    <property type="project" value="InterPro"/>
</dbReference>
<dbReference type="GO" id="GO:0016705">
    <property type="term" value="F:oxidoreductase activity, acting on paired donors, with incorporation or reduction of molecular oxygen"/>
    <property type="evidence" value="ECO:0007669"/>
    <property type="project" value="InterPro"/>
</dbReference>
<dbReference type="Proteomes" id="UP000016933">
    <property type="component" value="Unassembled WGS sequence"/>
</dbReference>
<dbReference type="PANTHER" id="PTHR24305:SF235">
    <property type="entry name" value="CYTOCHROME P450 MONOOXYGENASE APDB-RELATED"/>
    <property type="match status" value="1"/>
</dbReference>
<evidence type="ECO:0000313" key="7">
    <source>
        <dbReference type="Proteomes" id="UP000016933"/>
    </source>
</evidence>
<evidence type="ECO:0000256" key="5">
    <source>
        <dbReference type="SAM" id="MobiDB-lite"/>
    </source>
</evidence>
<organism evidence="6 7">
    <name type="scientific">Dothistroma septosporum (strain NZE10 / CBS 128990)</name>
    <name type="common">Red band needle blight fungus</name>
    <name type="synonym">Mycosphaerella pini</name>
    <dbReference type="NCBI Taxonomy" id="675120"/>
    <lineage>
        <taxon>Eukaryota</taxon>
        <taxon>Fungi</taxon>
        <taxon>Dikarya</taxon>
        <taxon>Ascomycota</taxon>
        <taxon>Pezizomycotina</taxon>
        <taxon>Dothideomycetes</taxon>
        <taxon>Dothideomycetidae</taxon>
        <taxon>Mycosphaerellales</taxon>
        <taxon>Mycosphaerellaceae</taxon>
        <taxon>Dothistroma</taxon>
    </lineage>
</organism>
<evidence type="ECO:0000256" key="2">
    <source>
        <dbReference type="ARBA" id="ARBA00022723"/>
    </source>
</evidence>
<keyword evidence="3" id="KW-0560">Oxidoreductase</keyword>
<feature type="compositionally biased region" description="Polar residues" evidence="5">
    <location>
        <begin position="698"/>
        <end position="707"/>
    </location>
</feature>
<reference evidence="7" key="1">
    <citation type="journal article" date="2012" name="PLoS Genet.">
        <title>The genomes of the fungal plant pathogens Cladosporium fulvum and Dothistroma septosporum reveal adaptation to different hosts and lifestyles but also signatures of common ancestry.</title>
        <authorList>
            <person name="de Wit P.J.G.M."/>
            <person name="van der Burgt A."/>
            <person name="Oekmen B."/>
            <person name="Stergiopoulos I."/>
            <person name="Abd-Elsalam K.A."/>
            <person name="Aerts A.L."/>
            <person name="Bahkali A.H."/>
            <person name="Beenen H.G."/>
            <person name="Chettri P."/>
            <person name="Cox M.P."/>
            <person name="Datema E."/>
            <person name="de Vries R.P."/>
            <person name="Dhillon B."/>
            <person name="Ganley A.R."/>
            <person name="Griffiths S.A."/>
            <person name="Guo Y."/>
            <person name="Hamelin R.C."/>
            <person name="Henrissat B."/>
            <person name="Kabir M.S."/>
            <person name="Jashni M.K."/>
            <person name="Kema G."/>
            <person name="Klaubauf S."/>
            <person name="Lapidus A."/>
            <person name="Levasseur A."/>
            <person name="Lindquist E."/>
            <person name="Mehrabi R."/>
            <person name="Ohm R.A."/>
            <person name="Owen T.J."/>
            <person name="Salamov A."/>
            <person name="Schwelm A."/>
            <person name="Schijlen E."/>
            <person name="Sun H."/>
            <person name="van den Burg H.A."/>
            <person name="van Ham R.C.H.J."/>
            <person name="Zhang S."/>
            <person name="Goodwin S.B."/>
            <person name="Grigoriev I.V."/>
            <person name="Collemare J."/>
            <person name="Bradshaw R.E."/>
        </authorList>
    </citation>
    <scope>NUCLEOTIDE SEQUENCE [LARGE SCALE GENOMIC DNA]</scope>
    <source>
        <strain evidence="7">NZE10 / CBS 128990</strain>
    </source>
</reference>
<evidence type="ECO:0000313" key="6">
    <source>
        <dbReference type="EMBL" id="EME49097.1"/>
    </source>
</evidence>
<dbReference type="GO" id="GO:0044550">
    <property type="term" value="P:secondary metabolite biosynthetic process"/>
    <property type="evidence" value="ECO:0007669"/>
    <property type="project" value="UniProtKB-ARBA"/>
</dbReference>
<dbReference type="PANTHER" id="PTHR24305">
    <property type="entry name" value="CYTOCHROME P450"/>
    <property type="match status" value="1"/>
</dbReference>
<feature type="compositionally biased region" description="Low complexity" evidence="5">
    <location>
        <begin position="564"/>
        <end position="588"/>
    </location>
</feature>
<dbReference type="eggNOG" id="KOG0158">
    <property type="taxonomic scope" value="Eukaryota"/>
</dbReference>
<feature type="region of interest" description="Disordered" evidence="5">
    <location>
        <begin position="541"/>
        <end position="588"/>
    </location>
</feature>
<feature type="region of interest" description="Disordered" evidence="5">
    <location>
        <begin position="677"/>
        <end position="740"/>
    </location>
</feature>
<name>N1Q0A0_DOTSN</name>
<dbReference type="InterPro" id="IPR050121">
    <property type="entry name" value="Cytochrome_P450_monoxygenase"/>
</dbReference>
<dbReference type="GO" id="GO:0020037">
    <property type="term" value="F:heme binding"/>
    <property type="evidence" value="ECO:0007669"/>
    <property type="project" value="InterPro"/>
</dbReference>
<dbReference type="STRING" id="675120.N1Q0A0"/>
<dbReference type="OrthoDB" id="3945418at2759"/>
<gene>
    <name evidence="6" type="ORF">DOTSEDRAFT_19569</name>
</gene>
<sequence length="818" mass="89311">MTCRDWPWIRLLFSNVPGPLIAKVTRLWRLYHLLRGDCGAAVKRLHDRHGPLVQIAPHEYSLGDKSLVYIPNLQRTCSIVLPSCQYALDQSLRMANLYSAERHVDSCNVSLFALLQTASHKGENIDVRELLTRYAHEIMLACTIGQRAGLLERDTTGHHLDIGILKKWKFYAILHGSYLRYHPYIASIVKRWHVFGGSSIDLMLKLMPSTLLQVLGAPVSSHKSEVQTSDAELEACVALTLAATDPTINLIMTALYYIYSTPGLLEQLRAEIFAARSSPRPTFKELILARPNLSKLNAVLLECARLHPNNATGPAYSTSNGEIDGTQKVPPGSTITLEPSMIHLDPSRFGDDSNTFNPMRWLDEALAPELQRTLLAYNIGDIDNIETTQLLMAAKLLIPFMGLCDFFRLPAHLNNCKQACILGFRFAQGILPAFFRLKIAPSEAASVNTSLAEAPTTCACDDSSKDDCEATTPYDHAATAPANNDAFVSHAPAVQDITTVSDADFAPDDHNTILSALELAPKDSAPVASSDDAVLITTATAPDASADDDTPVATSPSNVEKVSSDASTSTTTTTRLRGSGSSIASSSTAGDRTIVTLPAANQLTSILGEADAKELLTGRFAPSQKNFLGAKAIYTKPIPDAYLRRLVHKALDETHGQRLAHINNPDTNIMAIGLRNSIPRSHGGMKQQADRPNHYNRRYQNNYVNSNNKREGHSNKSSKSCRNPPPRTATDRQPSAGGFEAKWDNYATAEGERADYWKTAEGYAERKAKMEAKDTAVIASGAEAETGPRFVTTFRQTGSETVNGKLGGVRKAVNVEEY</sequence>
<comment type="cofactor">
    <cofactor evidence="1">
        <name>heme</name>
        <dbReference type="ChEBI" id="CHEBI:30413"/>
    </cofactor>
</comment>